<evidence type="ECO:0000256" key="3">
    <source>
        <dbReference type="ARBA" id="ARBA00022676"/>
    </source>
</evidence>
<sequence>MVLVFRRLSRTSKRNVLYSILFVFVFLYFSGLWSRFFERPFSEFDYPLQGAIDGLVEKLIEGHPPLIQAINPYHGINLLITSPGKCSTRPGEHLRLVYLIKSAAGNFARRDAIRNSWGFEQRFSDVRIATVFLVGTSSNSKVARAIEEENRMHSDLVQADFVDNYYNNTMKTVVGLKWAFEFCPNARFYFFSDDDMYVSTKNLLRPALDFDSDSNFELYSGYLWSGSRPMRHVFSKWFVSVTDYPFDQYPDFIAAGAYVLTRRALLKLYYGSLFTRPFLFDDVYLGIIAEKLKMKLTHSKEFHFFKKEYDVFGYRYVVTSHGYGDPQELLRVWNEQKTAGNA</sequence>
<dbReference type="Gene3D" id="3.90.550.50">
    <property type="match status" value="1"/>
</dbReference>
<evidence type="ECO:0000256" key="7">
    <source>
        <dbReference type="ARBA" id="ARBA00022989"/>
    </source>
</evidence>
<evidence type="ECO:0000313" key="12">
    <source>
        <dbReference type="Proteomes" id="UP001558652"/>
    </source>
</evidence>
<keyword evidence="9 10" id="KW-0472">Membrane</keyword>
<gene>
    <name evidence="11" type="ORF">AAG570_001849</name>
</gene>
<protein>
    <recommendedName>
        <fullName evidence="10">Hexosyltransferase</fullName>
        <ecNumber evidence="10">2.4.1.-</ecNumber>
    </recommendedName>
</protein>
<reference evidence="11 12" key="1">
    <citation type="submission" date="2024-07" db="EMBL/GenBank/DDBJ databases">
        <title>Chromosome-level genome assembly of the water stick insect Ranatra chinensis (Heteroptera: Nepidae).</title>
        <authorList>
            <person name="Liu X."/>
        </authorList>
    </citation>
    <scope>NUCLEOTIDE SEQUENCE [LARGE SCALE GENOMIC DNA]</scope>
    <source>
        <strain evidence="11">Cailab_2021Rc</strain>
        <tissue evidence="11">Muscle</tissue>
    </source>
</reference>
<comment type="caution">
    <text evidence="11">The sequence shown here is derived from an EMBL/GenBank/DDBJ whole genome shotgun (WGS) entry which is preliminary data.</text>
</comment>
<proteinExistence type="inferred from homology"/>
<dbReference type="PANTHER" id="PTHR11214">
    <property type="entry name" value="BETA-1,3-N-ACETYLGLUCOSAMINYLTRANSFERASE"/>
    <property type="match status" value="1"/>
</dbReference>
<accession>A0ABD0YXZ5</accession>
<organism evidence="11 12">
    <name type="scientific">Ranatra chinensis</name>
    <dbReference type="NCBI Taxonomy" id="642074"/>
    <lineage>
        <taxon>Eukaryota</taxon>
        <taxon>Metazoa</taxon>
        <taxon>Ecdysozoa</taxon>
        <taxon>Arthropoda</taxon>
        <taxon>Hexapoda</taxon>
        <taxon>Insecta</taxon>
        <taxon>Pterygota</taxon>
        <taxon>Neoptera</taxon>
        <taxon>Paraneoptera</taxon>
        <taxon>Hemiptera</taxon>
        <taxon>Heteroptera</taxon>
        <taxon>Panheteroptera</taxon>
        <taxon>Nepomorpha</taxon>
        <taxon>Nepidae</taxon>
        <taxon>Ranatrinae</taxon>
        <taxon>Ranatra</taxon>
    </lineage>
</organism>
<keyword evidence="7 10" id="KW-1133">Transmembrane helix</keyword>
<evidence type="ECO:0000256" key="5">
    <source>
        <dbReference type="ARBA" id="ARBA00022692"/>
    </source>
</evidence>
<evidence type="ECO:0000313" key="11">
    <source>
        <dbReference type="EMBL" id="KAL1124079.1"/>
    </source>
</evidence>
<dbReference type="InterPro" id="IPR002659">
    <property type="entry name" value="Glyco_trans_31"/>
</dbReference>
<dbReference type="PANTHER" id="PTHR11214:SF349">
    <property type="entry name" value="BETA-1,3-GALACTOSYLTRANSFERASE BRN"/>
    <property type="match status" value="1"/>
</dbReference>
<name>A0ABD0YXZ5_9HEMI</name>
<evidence type="ECO:0000256" key="10">
    <source>
        <dbReference type="RuleBase" id="RU363063"/>
    </source>
</evidence>
<keyword evidence="8 10" id="KW-0333">Golgi apparatus</keyword>
<dbReference type="GO" id="GO:0000139">
    <property type="term" value="C:Golgi membrane"/>
    <property type="evidence" value="ECO:0007669"/>
    <property type="project" value="UniProtKB-SubCell"/>
</dbReference>
<keyword evidence="4" id="KW-0808">Transferase</keyword>
<dbReference type="AlphaFoldDB" id="A0ABD0YXZ5"/>
<keyword evidence="3 10" id="KW-0328">Glycosyltransferase</keyword>
<comment type="subcellular location">
    <subcellularLocation>
        <location evidence="1 10">Golgi apparatus membrane</location>
        <topology evidence="1 10">Single-pass type II membrane protein</topology>
    </subcellularLocation>
</comment>
<dbReference type="SUPFAM" id="SSF53448">
    <property type="entry name" value="Nucleotide-diphospho-sugar transferases"/>
    <property type="match status" value="1"/>
</dbReference>
<dbReference type="GO" id="GO:0016757">
    <property type="term" value="F:glycosyltransferase activity"/>
    <property type="evidence" value="ECO:0007669"/>
    <property type="project" value="UniProtKB-KW"/>
</dbReference>
<keyword evidence="6 10" id="KW-0735">Signal-anchor</keyword>
<dbReference type="Proteomes" id="UP001558652">
    <property type="component" value="Unassembled WGS sequence"/>
</dbReference>
<evidence type="ECO:0000256" key="2">
    <source>
        <dbReference type="ARBA" id="ARBA00008661"/>
    </source>
</evidence>
<evidence type="ECO:0000256" key="9">
    <source>
        <dbReference type="ARBA" id="ARBA00023136"/>
    </source>
</evidence>
<comment type="similarity">
    <text evidence="2 10">Belongs to the glycosyltransferase 31 family.</text>
</comment>
<evidence type="ECO:0000256" key="4">
    <source>
        <dbReference type="ARBA" id="ARBA00022679"/>
    </source>
</evidence>
<evidence type="ECO:0000256" key="6">
    <source>
        <dbReference type="ARBA" id="ARBA00022968"/>
    </source>
</evidence>
<evidence type="ECO:0000256" key="1">
    <source>
        <dbReference type="ARBA" id="ARBA00004323"/>
    </source>
</evidence>
<dbReference type="InterPro" id="IPR029044">
    <property type="entry name" value="Nucleotide-diphossugar_trans"/>
</dbReference>
<dbReference type="EMBL" id="JBFDAA010000011">
    <property type="protein sequence ID" value="KAL1124079.1"/>
    <property type="molecule type" value="Genomic_DNA"/>
</dbReference>
<dbReference type="EC" id="2.4.1.-" evidence="10"/>
<keyword evidence="12" id="KW-1185">Reference proteome</keyword>
<dbReference type="FunFam" id="3.90.550.50:FF:000042">
    <property type="entry name" value="Hexosyltransferase"/>
    <property type="match status" value="1"/>
</dbReference>
<dbReference type="Pfam" id="PF01762">
    <property type="entry name" value="Galactosyl_T"/>
    <property type="match status" value="1"/>
</dbReference>
<evidence type="ECO:0000256" key="8">
    <source>
        <dbReference type="ARBA" id="ARBA00023034"/>
    </source>
</evidence>
<keyword evidence="5 10" id="KW-0812">Transmembrane</keyword>
<feature type="transmembrane region" description="Helical" evidence="10">
    <location>
        <begin position="16"/>
        <end position="33"/>
    </location>
</feature>